<dbReference type="PROSITE" id="PS50262">
    <property type="entry name" value="G_PROTEIN_RECEP_F1_2"/>
    <property type="match status" value="1"/>
</dbReference>
<dbReference type="InterPro" id="IPR017452">
    <property type="entry name" value="GPCR_Rhodpsn_7TM"/>
</dbReference>
<dbReference type="AlphaFoldDB" id="A0A2T7PB25"/>
<dbReference type="Pfam" id="PF00001">
    <property type="entry name" value="7tm_1"/>
    <property type="match status" value="1"/>
</dbReference>
<gene>
    <name evidence="11" type="ORF">C0Q70_09897</name>
</gene>
<evidence type="ECO:0000256" key="4">
    <source>
        <dbReference type="ARBA" id="ARBA00023040"/>
    </source>
</evidence>
<dbReference type="Gene3D" id="1.20.1070.10">
    <property type="entry name" value="Rhodopsin 7-helix transmembrane proteins"/>
    <property type="match status" value="1"/>
</dbReference>
<proteinExistence type="predicted"/>
<evidence type="ECO:0000256" key="2">
    <source>
        <dbReference type="ARBA" id="ARBA00022692"/>
    </source>
</evidence>
<protein>
    <recommendedName>
        <fullName evidence="10">G-protein coupled receptors family 1 profile domain-containing protein</fullName>
    </recommendedName>
</protein>
<feature type="transmembrane region" description="Helical" evidence="9">
    <location>
        <begin position="268"/>
        <end position="293"/>
    </location>
</feature>
<feature type="transmembrane region" description="Helical" evidence="9">
    <location>
        <begin position="305"/>
        <end position="328"/>
    </location>
</feature>
<evidence type="ECO:0000256" key="9">
    <source>
        <dbReference type="SAM" id="Phobius"/>
    </source>
</evidence>
<keyword evidence="2 9" id="KW-0812">Transmembrane</keyword>
<dbReference type="InterPro" id="IPR000276">
    <property type="entry name" value="GPCR_Rhodpsn"/>
</dbReference>
<dbReference type="GO" id="GO:0004930">
    <property type="term" value="F:G protein-coupled receptor activity"/>
    <property type="evidence" value="ECO:0007669"/>
    <property type="project" value="UniProtKB-KW"/>
</dbReference>
<dbReference type="EMBL" id="PZQS01000005">
    <property type="protein sequence ID" value="PVD30624.1"/>
    <property type="molecule type" value="Genomic_DNA"/>
</dbReference>
<evidence type="ECO:0000313" key="12">
    <source>
        <dbReference type="Proteomes" id="UP000245119"/>
    </source>
</evidence>
<accession>A0A2T7PB25</accession>
<keyword evidence="4" id="KW-0297">G-protein coupled receptor</keyword>
<evidence type="ECO:0000259" key="10">
    <source>
        <dbReference type="PROSITE" id="PS50262"/>
    </source>
</evidence>
<name>A0A2T7PB25_POMCA</name>
<feature type="compositionally biased region" description="Low complexity" evidence="8">
    <location>
        <begin position="151"/>
        <end position="181"/>
    </location>
</feature>
<reference evidence="11 12" key="1">
    <citation type="submission" date="2018-04" db="EMBL/GenBank/DDBJ databases">
        <title>The genome of golden apple snail Pomacea canaliculata provides insight into stress tolerance and invasive adaptation.</title>
        <authorList>
            <person name="Liu C."/>
            <person name="Liu B."/>
            <person name="Ren Y."/>
            <person name="Zhang Y."/>
            <person name="Wang H."/>
            <person name="Li S."/>
            <person name="Jiang F."/>
            <person name="Yin L."/>
            <person name="Zhang G."/>
            <person name="Qian W."/>
            <person name="Fan W."/>
        </authorList>
    </citation>
    <scope>NUCLEOTIDE SEQUENCE [LARGE SCALE GENOMIC DNA]</scope>
    <source>
        <strain evidence="11">SZHN2017</strain>
        <tissue evidence="11">Muscle</tissue>
    </source>
</reference>
<feature type="compositionally biased region" description="Pro residues" evidence="8">
    <location>
        <begin position="182"/>
        <end position="204"/>
    </location>
</feature>
<evidence type="ECO:0000256" key="1">
    <source>
        <dbReference type="ARBA" id="ARBA00004141"/>
    </source>
</evidence>
<feature type="domain" description="G-protein coupled receptors family 1 profile" evidence="10">
    <location>
        <begin position="261"/>
        <end position="325"/>
    </location>
</feature>
<sequence>MKSSTFLPPGPCEIPAHPSSIQVEAPGRLVHHRRVGGCRLHGSALCHLHQVHRPGCHPGFRLRRCRHLLRVHRETHRGVHPGSLRDAVRHAAGRHRLPLRVRISAELKSREATSISIHFASQGGGGGGGGSNTAASSAARDLIDHAYKASGTWSTSHVTSGVSGTAGSVRLDPASSGRRAAAPPPPPSPPTPPSPPPSSSPPPRPRPRPPPRRREWWKWRRRKHQSWGITRRTLPRLPARMKPYTTERSTQDSDDDLDLAKEKRTQNYLITMTTVFAMCWCPLNILILVNYFVHENDNNEDPYDITYITFTWFGFLSTCTTPVLFASWRMSSATKDRLRGYFRFSNRRHNSAQVG</sequence>
<dbReference type="GO" id="GO:0016020">
    <property type="term" value="C:membrane"/>
    <property type="evidence" value="ECO:0007669"/>
    <property type="project" value="UniProtKB-SubCell"/>
</dbReference>
<keyword evidence="3 9" id="KW-1133">Transmembrane helix</keyword>
<dbReference type="OrthoDB" id="5975336at2759"/>
<dbReference type="PANTHER" id="PTHR24235">
    <property type="entry name" value="NEUROPEPTIDE Y RECEPTOR"/>
    <property type="match status" value="1"/>
</dbReference>
<evidence type="ECO:0000256" key="6">
    <source>
        <dbReference type="ARBA" id="ARBA00023170"/>
    </source>
</evidence>
<keyword evidence="6" id="KW-0675">Receptor</keyword>
<evidence type="ECO:0000256" key="5">
    <source>
        <dbReference type="ARBA" id="ARBA00023136"/>
    </source>
</evidence>
<feature type="region of interest" description="Disordered" evidence="8">
    <location>
        <begin position="151"/>
        <end position="213"/>
    </location>
</feature>
<keyword evidence="12" id="KW-1185">Reference proteome</keyword>
<evidence type="ECO:0000256" key="7">
    <source>
        <dbReference type="ARBA" id="ARBA00023224"/>
    </source>
</evidence>
<evidence type="ECO:0000256" key="3">
    <source>
        <dbReference type="ARBA" id="ARBA00022989"/>
    </source>
</evidence>
<dbReference type="Proteomes" id="UP000245119">
    <property type="component" value="Linkage Group LG5"/>
</dbReference>
<keyword evidence="7" id="KW-0807">Transducer</keyword>
<comment type="subcellular location">
    <subcellularLocation>
        <location evidence="1">Membrane</location>
        <topology evidence="1">Multi-pass membrane protein</topology>
    </subcellularLocation>
</comment>
<dbReference type="PANTHER" id="PTHR24235:SF12">
    <property type="entry name" value="G-PROTEIN COUPLED RECEPTORS FAMILY 1 PROFILE DOMAIN-CONTAINING PROTEIN"/>
    <property type="match status" value="1"/>
</dbReference>
<organism evidence="11 12">
    <name type="scientific">Pomacea canaliculata</name>
    <name type="common">Golden apple snail</name>
    <dbReference type="NCBI Taxonomy" id="400727"/>
    <lineage>
        <taxon>Eukaryota</taxon>
        <taxon>Metazoa</taxon>
        <taxon>Spiralia</taxon>
        <taxon>Lophotrochozoa</taxon>
        <taxon>Mollusca</taxon>
        <taxon>Gastropoda</taxon>
        <taxon>Caenogastropoda</taxon>
        <taxon>Architaenioglossa</taxon>
        <taxon>Ampullarioidea</taxon>
        <taxon>Ampullariidae</taxon>
        <taxon>Pomacea</taxon>
    </lineage>
</organism>
<dbReference type="SUPFAM" id="SSF81321">
    <property type="entry name" value="Family A G protein-coupled receptor-like"/>
    <property type="match status" value="1"/>
</dbReference>
<evidence type="ECO:0000256" key="8">
    <source>
        <dbReference type="SAM" id="MobiDB-lite"/>
    </source>
</evidence>
<comment type="caution">
    <text evidence="11">The sequence shown here is derived from an EMBL/GenBank/DDBJ whole genome shotgun (WGS) entry which is preliminary data.</text>
</comment>
<keyword evidence="5 9" id="KW-0472">Membrane</keyword>
<evidence type="ECO:0000313" key="11">
    <source>
        <dbReference type="EMBL" id="PVD30624.1"/>
    </source>
</evidence>